<evidence type="ECO:0000256" key="3">
    <source>
        <dbReference type="ARBA" id="ARBA00022679"/>
    </source>
</evidence>
<dbReference type="GO" id="GO:0005829">
    <property type="term" value="C:cytosol"/>
    <property type="evidence" value="ECO:0007669"/>
    <property type="project" value="TreeGrafter"/>
</dbReference>
<dbReference type="FunFam" id="3.40.640.10:FF:000045">
    <property type="entry name" value="Valine--pyruvate aminotransferase"/>
    <property type="match status" value="1"/>
</dbReference>
<dbReference type="GO" id="GO:1901605">
    <property type="term" value="P:alpha-amino acid metabolic process"/>
    <property type="evidence" value="ECO:0007669"/>
    <property type="project" value="TreeGrafter"/>
</dbReference>
<evidence type="ECO:0000313" key="6">
    <source>
        <dbReference type="EMBL" id="PMJ63631.1"/>
    </source>
</evidence>
<comment type="caution">
    <text evidence="6">The sequence shown here is derived from an EMBL/GenBank/DDBJ whole genome shotgun (WGS) entry which is preliminary data.</text>
</comment>
<dbReference type="GO" id="GO:0030170">
    <property type="term" value="F:pyridoxal phosphate binding"/>
    <property type="evidence" value="ECO:0007669"/>
    <property type="project" value="InterPro"/>
</dbReference>
<evidence type="ECO:0000313" key="7">
    <source>
        <dbReference type="Proteomes" id="UP000235330"/>
    </source>
</evidence>
<keyword evidence="2" id="KW-0032">Aminotransferase</keyword>
<dbReference type="InterPro" id="IPR050859">
    <property type="entry name" value="Class-I_PLP-dep_aminotransf"/>
</dbReference>
<dbReference type="Proteomes" id="UP000235330">
    <property type="component" value="Unassembled WGS sequence"/>
</dbReference>
<feature type="domain" description="Aminotransferase class I/classII large" evidence="5">
    <location>
        <begin position="67"/>
        <end position="402"/>
    </location>
</feature>
<dbReference type="InterPro" id="IPR004839">
    <property type="entry name" value="Aminotransferase_I/II_large"/>
</dbReference>
<evidence type="ECO:0000256" key="2">
    <source>
        <dbReference type="ARBA" id="ARBA00022576"/>
    </source>
</evidence>
<protein>
    <submittedName>
        <fullName evidence="6">Valine--pyruvate transaminase</fullName>
    </submittedName>
</protein>
<dbReference type="NCBIfam" id="NF006964">
    <property type="entry name" value="PRK09440.1-2"/>
    <property type="match status" value="1"/>
</dbReference>
<dbReference type="SUPFAM" id="SSF53383">
    <property type="entry name" value="PLP-dependent transferases"/>
    <property type="match status" value="1"/>
</dbReference>
<dbReference type="CDD" id="cd00609">
    <property type="entry name" value="AAT_like"/>
    <property type="match status" value="1"/>
</dbReference>
<keyword evidence="6" id="KW-0670">Pyruvate</keyword>
<evidence type="ECO:0000259" key="5">
    <source>
        <dbReference type="Pfam" id="PF00155"/>
    </source>
</evidence>
<keyword evidence="4" id="KW-0663">Pyridoxal phosphate</keyword>
<dbReference type="NCBIfam" id="NF006967">
    <property type="entry name" value="PRK09440.1-5"/>
    <property type="match status" value="1"/>
</dbReference>
<dbReference type="PANTHER" id="PTHR42790">
    <property type="entry name" value="AMINOTRANSFERASE"/>
    <property type="match status" value="1"/>
</dbReference>
<sequence>MQFSKFGEKFNRYSGITRLMDDLNDGLRTPGAIMLGGGNPAAIPAMLDYFNQASADMLASGELIAALANYDGPQGKDSFIKSLAAMLKETYGWDISEKNISLTNGSQSGFFYLFNLLAGQQPDGSHKKILLPIAPEYIGYGDAGIDDDIFISYHPEIELLENRQFKYHVDFEQLKVDDSVAAICASRPTNPTGNVLTDEEVRKLDKLARENNIPLLIDNAYGLPFPNIIFEDVEPFWNENTILCMSLSKLGLPGVRCGIVIANEEVTQALTNMNGIISLAPNSVGPAIANHMIEKGDLLRLSSEVIKPFYKDKSLRAVELLQDAIDDPRFRIHKPEGAIFLWLWFDELPITTMELYNRLKARGVLIVPGEYFFIGQEDEWAHAHQCLRMNYVQDDEVMQKGINIIAEEVKKAYSEQ</sequence>
<dbReference type="RefSeq" id="WP_102516877.1">
    <property type="nucleotide sequence ID" value="NZ_CAWNSM010000039.1"/>
</dbReference>
<dbReference type="Gene3D" id="3.40.640.10">
    <property type="entry name" value="Type I PLP-dependent aspartate aminotransferase-like (Major domain)"/>
    <property type="match status" value="1"/>
</dbReference>
<organism evidence="6 7">
    <name type="scientific">Vibrio splendidus</name>
    <dbReference type="NCBI Taxonomy" id="29497"/>
    <lineage>
        <taxon>Bacteria</taxon>
        <taxon>Pseudomonadati</taxon>
        <taxon>Pseudomonadota</taxon>
        <taxon>Gammaproteobacteria</taxon>
        <taxon>Vibrionales</taxon>
        <taxon>Vibrionaceae</taxon>
        <taxon>Vibrio</taxon>
    </lineage>
</organism>
<accession>A0A2N7F9A3</accession>
<evidence type="ECO:0000256" key="1">
    <source>
        <dbReference type="ARBA" id="ARBA00001933"/>
    </source>
</evidence>
<dbReference type="PANTHER" id="PTHR42790:SF4">
    <property type="entry name" value="VALINE--PYRUVATE AMINOTRANSFERASE"/>
    <property type="match status" value="1"/>
</dbReference>
<proteinExistence type="predicted"/>
<dbReference type="NCBIfam" id="NF006966">
    <property type="entry name" value="PRK09440.1-4"/>
    <property type="match status" value="1"/>
</dbReference>
<keyword evidence="3" id="KW-0808">Transferase</keyword>
<name>A0A2N7F9A3_VIBSP</name>
<dbReference type="Pfam" id="PF00155">
    <property type="entry name" value="Aminotran_1_2"/>
    <property type="match status" value="1"/>
</dbReference>
<reference evidence="7" key="1">
    <citation type="submission" date="2016-07" db="EMBL/GenBank/DDBJ databases">
        <title>Nontailed viruses are major unrecognized killers of bacteria in the ocean.</title>
        <authorList>
            <person name="Kauffman K."/>
            <person name="Hussain F."/>
            <person name="Yang J."/>
            <person name="Arevalo P."/>
            <person name="Brown J."/>
            <person name="Cutler M."/>
            <person name="Kelly L."/>
            <person name="Polz M.F."/>
        </authorList>
    </citation>
    <scope>NUCLEOTIDE SEQUENCE [LARGE SCALE GENOMIC DNA]</scope>
    <source>
        <strain evidence="7">10N.261.55.E11</strain>
    </source>
</reference>
<dbReference type="EMBL" id="MCWU01000039">
    <property type="protein sequence ID" value="PMJ63631.1"/>
    <property type="molecule type" value="Genomic_DNA"/>
</dbReference>
<comment type="cofactor">
    <cofactor evidence="1">
        <name>pyridoxal 5'-phosphate</name>
        <dbReference type="ChEBI" id="CHEBI:597326"/>
    </cofactor>
</comment>
<gene>
    <name evidence="6" type="ORF">BCU17_22515</name>
</gene>
<dbReference type="AlphaFoldDB" id="A0A2N7F9A3"/>
<evidence type="ECO:0000256" key="4">
    <source>
        <dbReference type="ARBA" id="ARBA00022898"/>
    </source>
</evidence>
<dbReference type="InterPro" id="IPR015424">
    <property type="entry name" value="PyrdxlP-dep_Trfase"/>
</dbReference>
<dbReference type="InterPro" id="IPR015421">
    <property type="entry name" value="PyrdxlP-dep_Trfase_major"/>
</dbReference>
<dbReference type="GO" id="GO:0009042">
    <property type="term" value="F:valine-pyruvate transaminase activity"/>
    <property type="evidence" value="ECO:0007669"/>
    <property type="project" value="TreeGrafter"/>
</dbReference>